<proteinExistence type="predicted"/>
<dbReference type="PROSITE" id="PS51257">
    <property type="entry name" value="PROKAR_LIPOPROTEIN"/>
    <property type="match status" value="1"/>
</dbReference>
<dbReference type="RefSeq" id="WP_271435888.1">
    <property type="nucleotide sequence ID" value="NZ_CP073355.1"/>
</dbReference>
<dbReference type="EMBL" id="CP073355">
    <property type="protein sequence ID" value="URA10761.1"/>
    <property type="molecule type" value="Genomic_DNA"/>
</dbReference>
<evidence type="ECO:0008006" key="3">
    <source>
        <dbReference type="Google" id="ProtNLM"/>
    </source>
</evidence>
<dbReference type="Proteomes" id="UP001056539">
    <property type="component" value="Chromosome"/>
</dbReference>
<dbReference type="KEGG" id="taqu:KDW03_02860"/>
<reference evidence="1" key="1">
    <citation type="submission" date="2021-04" db="EMBL/GenBank/DDBJ databases">
        <authorList>
            <person name="Postec A."/>
        </authorList>
    </citation>
    <scope>NUCLEOTIDE SEQUENCE</scope>
    <source>
        <strain evidence="1">F1F22</strain>
    </source>
</reference>
<keyword evidence="2" id="KW-1185">Reference proteome</keyword>
<gene>
    <name evidence="1" type="ORF">KDW03_02860</name>
</gene>
<protein>
    <recommendedName>
        <fullName evidence="3">Lipoprotein</fullName>
    </recommendedName>
</protein>
<name>A0AAX3BEW1_9SPIR</name>
<sequence length="311" mass="36103">MKKYHVIMAIVLMTLTGCATKTEFFFLNRWIVMDKNTEQLLDREFLPITVLRYRWLSPTEAVVYGMDEQQKRGCWLWDGWRKTFSSLDEDIQGFDVSGKTLLLMGSTWDNGYTLKLGKIHKKSFVSQKSILFPFIPQNSLGVDGGFYLSARDDAGLRRVFFVSLAGELQEVLVLSNTMATLRFLRVNKRPLVYTSYEKEKEPSLYAFVDNPSPKWQNFPIEGTIGQKAVSLSEAIGFVLMREGKNFWAVCDTNMQPLTTGPEWRALIFEELFDNLDKTQGVFLCLLPDEKRSTLMVFRWEENQWRWKSFAP</sequence>
<evidence type="ECO:0000313" key="2">
    <source>
        <dbReference type="Proteomes" id="UP001056539"/>
    </source>
</evidence>
<evidence type="ECO:0000313" key="1">
    <source>
        <dbReference type="EMBL" id="URA10761.1"/>
    </source>
</evidence>
<reference evidence="1" key="2">
    <citation type="submission" date="2022-06" db="EMBL/GenBank/DDBJ databases">
        <title>Thermospira aquatica gen. nov., sp. nov.</title>
        <authorList>
            <person name="Ben Ali Gam Z."/>
            <person name="Labat M."/>
        </authorList>
    </citation>
    <scope>NUCLEOTIDE SEQUENCE</scope>
    <source>
        <strain evidence="1">F1F22</strain>
    </source>
</reference>
<dbReference type="AlphaFoldDB" id="A0AAX3BEW1"/>
<organism evidence="1 2">
    <name type="scientific">Thermospira aquatica</name>
    <dbReference type="NCBI Taxonomy" id="2828656"/>
    <lineage>
        <taxon>Bacteria</taxon>
        <taxon>Pseudomonadati</taxon>
        <taxon>Spirochaetota</taxon>
        <taxon>Spirochaetia</taxon>
        <taxon>Brevinematales</taxon>
        <taxon>Thermospiraceae</taxon>
        <taxon>Thermospira</taxon>
    </lineage>
</organism>
<accession>A0AAX3BEW1</accession>